<evidence type="ECO:0000256" key="5">
    <source>
        <dbReference type="SAM" id="Coils"/>
    </source>
</evidence>
<feature type="domain" description="B box-type" evidence="7">
    <location>
        <begin position="144"/>
        <end position="184"/>
    </location>
</feature>
<evidence type="ECO:0000259" key="6">
    <source>
        <dbReference type="PROSITE" id="PS50089"/>
    </source>
</evidence>
<protein>
    <submittedName>
        <fullName evidence="8">Uncharacterized protein</fullName>
    </submittedName>
</protein>
<evidence type="ECO:0000259" key="7">
    <source>
        <dbReference type="PROSITE" id="PS50119"/>
    </source>
</evidence>
<evidence type="ECO:0000256" key="2">
    <source>
        <dbReference type="ARBA" id="ARBA00022771"/>
    </source>
</evidence>
<evidence type="ECO:0000256" key="4">
    <source>
        <dbReference type="PROSITE-ProRule" id="PRU00024"/>
    </source>
</evidence>
<dbReference type="SUPFAM" id="SSF57850">
    <property type="entry name" value="RING/U-box"/>
    <property type="match status" value="1"/>
</dbReference>
<dbReference type="InterPro" id="IPR058030">
    <property type="entry name" value="TRIM8/14/16/25/29/45/65_CC"/>
</dbReference>
<feature type="coiled-coil region" evidence="5">
    <location>
        <begin position="434"/>
        <end position="468"/>
    </location>
</feature>
<dbReference type="PANTHER" id="PTHR25465">
    <property type="entry name" value="B-BOX DOMAIN CONTAINING"/>
    <property type="match status" value="1"/>
</dbReference>
<dbReference type="InterPro" id="IPR013083">
    <property type="entry name" value="Znf_RING/FYVE/PHD"/>
</dbReference>
<keyword evidence="2 4" id="KW-0863">Zinc-finger</keyword>
<dbReference type="SUPFAM" id="SSF57845">
    <property type="entry name" value="B-box zinc-binding domain"/>
    <property type="match status" value="1"/>
</dbReference>
<keyword evidence="9" id="KW-1185">Reference proteome</keyword>
<dbReference type="CDD" id="cd16543">
    <property type="entry name" value="RING-HC_TRIM77_C-IV"/>
    <property type="match status" value="1"/>
</dbReference>
<dbReference type="PROSITE" id="PS50089">
    <property type="entry name" value="ZF_RING_2"/>
    <property type="match status" value="1"/>
</dbReference>
<dbReference type="Pfam" id="PF00643">
    <property type="entry name" value="zf-B_box"/>
    <property type="match status" value="1"/>
</dbReference>
<dbReference type="GO" id="GO:0008270">
    <property type="term" value="F:zinc ion binding"/>
    <property type="evidence" value="ECO:0007669"/>
    <property type="project" value="UniProtKB-KW"/>
</dbReference>
<dbReference type="EMBL" id="JAUYZG010000008">
    <property type="protein sequence ID" value="KAK2900534.1"/>
    <property type="molecule type" value="Genomic_DNA"/>
</dbReference>
<reference evidence="8" key="1">
    <citation type="submission" date="2023-08" db="EMBL/GenBank/DDBJ databases">
        <title>Chromosome-level Genome Assembly of mud carp (Cirrhinus molitorella).</title>
        <authorList>
            <person name="Liu H."/>
        </authorList>
    </citation>
    <scope>NUCLEOTIDE SEQUENCE</scope>
    <source>
        <strain evidence="8">Prfri</strain>
        <tissue evidence="8">Muscle</tissue>
    </source>
</reference>
<dbReference type="PROSITE" id="PS50119">
    <property type="entry name" value="ZF_BBOX"/>
    <property type="match status" value="1"/>
</dbReference>
<name>A0AA88PQN6_9TELE</name>
<evidence type="ECO:0000313" key="8">
    <source>
        <dbReference type="EMBL" id="KAK2900534.1"/>
    </source>
</evidence>
<dbReference type="InterPro" id="IPR000315">
    <property type="entry name" value="Znf_B-box"/>
</dbReference>
<organism evidence="8 9">
    <name type="scientific">Cirrhinus molitorella</name>
    <name type="common">mud carp</name>
    <dbReference type="NCBI Taxonomy" id="172907"/>
    <lineage>
        <taxon>Eukaryota</taxon>
        <taxon>Metazoa</taxon>
        <taxon>Chordata</taxon>
        <taxon>Craniata</taxon>
        <taxon>Vertebrata</taxon>
        <taxon>Euteleostomi</taxon>
        <taxon>Actinopterygii</taxon>
        <taxon>Neopterygii</taxon>
        <taxon>Teleostei</taxon>
        <taxon>Ostariophysi</taxon>
        <taxon>Cypriniformes</taxon>
        <taxon>Cyprinidae</taxon>
        <taxon>Labeoninae</taxon>
        <taxon>Labeonini</taxon>
        <taxon>Cirrhinus</taxon>
    </lineage>
</organism>
<dbReference type="AlphaFoldDB" id="A0AA88PQN6"/>
<dbReference type="PROSITE" id="PS00518">
    <property type="entry name" value="ZF_RING_1"/>
    <property type="match status" value="1"/>
</dbReference>
<dbReference type="Pfam" id="PF25600">
    <property type="entry name" value="TRIM_CC"/>
    <property type="match status" value="2"/>
</dbReference>
<keyword evidence="5" id="KW-0175">Coiled coil</keyword>
<dbReference type="InterPro" id="IPR017907">
    <property type="entry name" value="Znf_RING_CS"/>
</dbReference>
<dbReference type="Proteomes" id="UP001187343">
    <property type="component" value="Unassembled WGS sequence"/>
</dbReference>
<dbReference type="PANTHER" id="PTHR25465:SF5">
    <property type="entry name" value="E3 UBIQUITIN_ISG15 LIGASE TRIM25-RELATED"/>
    <property type="match status" value="1"/>
</dbReference>
<evidence type="ECO:0000256" key="3">
    <source>
        <dbReference type="ARBA" id="ARBA00022833"/>
    </source>
</evidence>
<dbReference type="SMART" id="SM00336">
    <property type="entry name" value="BBOX"/>
    <property type="match status" value="1"/>
</dbReference>
<dbReference type="SMART" id="SM00184">
    <property type="entry name" value="RING"/>
    <property type="match status" value="1"/>
</dbReference>
<feature type="coiled-coil region" evidence="5">
    <location>
        <begin position="257"/>
        <end position="291"/>
    </location>
</feature>
<keyword evidence="3" id="KW-0862">Zinc</keyword>
<evidence type="ECO:0000313" key="9">
    <source>
        <dbReference type="Proteomes" id="UP001187343"/>
    </source>
</evidence>
<dbReference type="InterPro" id="IPR001841">
    <property type="entry name" value="Znf_RING"/>
</dbReference>
<comment type="caution">
    <text evidence="8">The sequence shown here is derived from an EMBL/GenBank/DDBJ whole genome shotgun (WGS) entry which is preliminary data.</text>
</comment>
<feature type="domain" description="RING-type" evidence="6">
    <location>
        <begin position="15"/>
        <end position="58"/>
    </location>
</feature>
<proteinExistence type="predicted"/>
<dbReference type="Pfam" id="PF15227">
    <property type="entry name" value="zf-C3HC4_4"/>
    <property type="match status" value="1"/>
</dbReference>
<feature type="coiled-coil region" evidence="5">
    <location>
        <begin position="172"/>
        <end position="233"/>
    </location>
</feature>
<dbReference type="Gene3D" id="3.30.160.60">
    <property type="entry name" value="Classic Zinc Finger"/>
    <property type="match status" value="1"/>
</dbReference>
<dbReference type="Gene3D" id="3.30.40.10">
    <property type="entry name" value="Zinc/RING finger domain, C3HC4 (zinc finger)"/>
    <property type="match status" value="1"/>
</dbReference>
<dbReference type="InterPro" id="IPR051051">
    <property type="entry name" value="E3_ubiq-ligase_TRIM/RNF"/>
</dbReference>
<sequence length="572" mass="66191">MAEASILVGEDQFSCLICLELLKDPVTIPCGHSYCMSCISDCWNQDDKEGLYTCPECKQSFTPRPALNNNVMLAEMVDNLKKTRSAHGYAEPGDVECDVCTGRKRKAVKSCLLCLESYCQSHFDCHEESHPKKRHKVTDATGQIQEMICSKHDRLLEAFCQSDQKCICFICLMDEHKNHDTLSAEAERTEKQKQVEKTVTIIQKKIEERQTELQNLRESVQTHKRSAQAAVEDSERIFTELIHCIEKSRSEVIQMIRDREKAEVSRAEGLLKHLQQEIDDLRKRDDELKQLLHTENHIHFLQNFQFHAVPPASSDSTNISSLLSYDDVRRSVSIIRSKLEHFCREEIEKISGGAKIKFLTPITQPETREHFLHYYHPFTLDSETEREKEIQELKEAVKTHKHSALAAVKNSNKIFTELIRSIERSRSEVIRMIRDREKAEVNRAEGLLNQLQQEIDDLRRRDAELKQLLHTDDHIHFLQSFQSLSVPPASRDCISVTSLLSYDDVDESVTMLREKLEDLCKEATENIYVTPHVEIVTTSELRTRDEFLQYFRQLTLDPNTAHKYLHLSEGVV</sequence>
<keyword evidence="1" id="KW-0479">Metal-binding</keyword>
<evidence type="ECO:0000256" key="1">
    <source>
        <dbReference type="ARBA" id="ARBA00022723"/>
    </source>
</evidence>
<gene>
    <name evidence="8" type="ORF">Q8A67_008649</name>
</gene>
<accession>A0AA88PQN6</accession>
<dbReference type="CDD" id="cd19769">
    <property type="entry name" value="Bbox2_TRIM16-like"/>
    <property type="match status" value="1"/>
</dbReference>